<dbReference type="GO" id="GO:0003677">
    <property type="term" value="F:DNA binding"/>
    <property type="evidence" value="ECO:0007669"/>
    <property type="project" value="UniProtKB-KW"/>
</dbReference>
<dbReference type="SUPFAM" id="SSF46785">
    <property type="entry name" value="Winged helix' DNA-binding domain"/>
    <property type="match status" value="1"/>
</dbReference>
<keyword evidence="2" id="KW-0238">DNA-binding</keyword>
<dbReference type="Gene3D" id="1.10.10.10">
    <property type="entry name" value="Winged helix-like DNA-binding domain superfamily/Winged helix DNA-binding domain"/>
    <property type="match status" value="1"/>
</dbReference>
<evidence type="ECO:0000313" key="2">
    <source>
        <dbReference type="EMBL" id="MEY9260013.1"/>
    </source>
</evidence>
<dbReference type="InterPro" id="IPR036388">
    <property type="entry name" value="WH-like_DNA-bd_sf"/>
</dbReference>
<dbReference type="EMBL" id="JBGBYS010000021">
    <property type="protein sequence ID" value="MEY9260013.1"/>
    <property type="molecule type" value="Genomic_DNA"/>
</dbReference>
<feature type="domain" description="HTH arsR-type" evidence="1">
    <location>
        <begin position="34"/>
        <end position="130"/>
    </location>
</feature>
<evidence type="ECO:0000259" key="1">
    <source>
        <dbReference type="PROSITE" id="PS50987"/>
    </source>
</evidence>
<dbReference type="InterPro" id="IPR036390">
    <property type="entry name" value="WH_DNA-bd_sf"/>
</dbReference>
<dbReference type="PANTHER" id="PTHR38600">
    <property type="entry name" value="TRANSCRIPTIONAL REGULATORY PROTEIN"/>
    <property type="match status" value="1"/>
</dbReference>
<dbReference type="InterPro" id="IPR011991">
    <property type="entry name" value="ArsR-like_HTH"/>
</dbReference>
<name>A0ABV4EN79_BREEP</name>
<protein>
    <submittedName>
        <fullName evidence="2">DNA-binding transcriptional ArsR family regulator</fullName>
    </submittedName>
</protein>
<organism evidence="2 3">
    <name type="scientific">Brevibacterium epidermidis</name>
    <dbReference type="NCBI Taxonomy" id="1698"/>
    <lineage>
        <taxon>Bacteria</taxon>
        <taxon>Bacillati</taxon>
        <taxon>Actinomycetota</taxon>
        <taxon>Actinomycetes</taxon>
        <taxon>Micrococcales</taxon>
        <taxon>Brevibacteriaceae</taxon>
        <taxon>Brevibacterium</taxon>
    </lineage>
</organism>
<dbReference type="Pfam" id="PF12840">
    <property type="entry name" value="HTH_20"/>
    <property type="match status" value="1"/>
</dbReference>
<dbReference type="RefSeq" id="WP_370036964.1">
    <property type="nucleotide sequence ID" value="NZ_JBGBYS010000021.1"/>
</dbReference>
<keyword evidence="3" id="KW-1185">Reference proteome</keyword>
<dbReference type="InterPro" id="IPR001845">
    <property type="entry name" value="HTH_ArsR_DNA-bd_dom"/>
</dbReference>
<evidence type="ECO:0000313" key="3">
    <source>
        <dbReference type="Proteomes" id="UP001565435"/>
    </source>
</evidence>
<dbReference type="PANTHER" id="PTHR38600:SF2">
    <property type="entry name" value="SLL0088 PROTEIN"/>
    <property type="match status" value="1"/>
</dbReference>
<proteinExistence type="predicted"/>
<gene>
    <name evidence="2" type="ORF">ABH903_003051</name>
</gene>
<dbReference type="CDD" id="cd00090">
    <property type="entry name" value="HTH_ARSR"/>
    <property type="match status" value="1"/>
</dbReference>
<dbReference type="Proteomes" id="UP001565435">
    <property type="component" value="Unassembled WGS sequence"/>
</dbReference>
<comment type="caution">
    <text evidence="2">The sequence shown here is derived from an EMBL/GenBank/DDBJ whole genome shotgun (WGS) entry which is preliminary data.</text>
</comment>
<sequence length="143" mass="15897">MSYVADNCHFSTRLSSVSSSALGQKGVLLSLMANHQIQSDELDAMFAALADPTRRRVIARLGAGPASVGELASPLSISLPSFMKHMRSLESCGLITTEKSGRVRTCVLNQNRFHLLTGWLEEQRRIWEESTDRLEQFVTQEES</sequence>
<reference evidence="2 3" key="1">
    <citation type="submission" date="2024-07" db="EMBL/GenBank/DDBJ databases">
        <title>Mealworm larvae gut microbial communities from Newark, Delaware, USA.</title>
        <authorList>
            <person name="Blenner M."/>
        </authorList>
    </citation>
    <scope>NUCLEOTIDE SEQUENCE [LARGE SCALE GENOMIC DNA]</scope>
    <source>
        <strain evidence="2 3">UD i117</strain>
    </source>
</reference>
<dbReference type="NCBIfam" id="NF033788">
    <property type="entry name" value="HTH_metalloreg"/>
    <property type="match status" value="1"/>
</dbReference>
<dbReference type="PRINTS" id="PR00778">
    <property type="entry name" value="HTHARSR"/>
</dbReference>
<dbReference type="SMART" id="SM00418">
    <property type="entry name" value="HTH_ARSR"/>
    <property type="match status" value="1"/>
</dbReference>
<accession>A0ABV4EN79</accession>
<dbReference type="PROSITE" id="PS50987">
    <property type="entry name" value="HTH_ARSR_2"/>
    <property type="match status" value="1"/>
</dbReference>